<sequence>MLIGAALKVAAICTEYGDLKRLCAKRVEGLLALI</sequence>
<evidence type="ECO:0000313" key="1">
    <source>
        <dbReference type="EMBL" id="AEF05511.1"/>
    </source>
</evidence>
<dbReference type="Proteomes" id="UP000000683">
    <property type="component" value="Chromosome"/>
</dbReference>
<gene>
    <name evidence="1" type="ordered locus">ambt_20100</name>
</gene>
<dbReference type="KEGG" id="alt:ambt_20100"/>
<proteinExistence type="predicted"/>
<accession>F5Z6J8</accession>
<evidence type="ECO:0000313" key="2">
    <source>
        <dbReference type="Proteomes" id="UP000000683"/>
    </source>
</evidence>
<reference evidence="1 2" key="1">
    <citation type="journal article" date="2011" name="J. Bacteriol.">
        <title>Complete genome sequence of the polycyclic aromatic hydrocarbon-degrading bacterium Alteromonas sp. strain SN2.</title>
        <authorList>
            <person name="Jin H.M."/>
            <person name="Jeong H."/>
            <person name="Moon E.J."/>
            <person name="Math R.K."/>
            <person name="Lee K."/>
            <person name="Kim H.J."/>
            <person name="Jeon C.O."/>
            <person name="Oh T.K."/>
            <person name="Kim J.F."/>
        </authorList>
    </citation>
    <scope>NUCLEOTIDE SEQUENCE [LARGE SCALE GENOMIC DNA]</scope>
    <source>
        <strain evidence="2">JCM 17741 / KACC 18427 / KCTC 11700BP / SN2</strain>
    </source>
</reference>
<dbReference type="EMBL" id="CP002339">
    <property type="protein sequence ID" value="AEF05511.1"/>
    <property type="molecule type" value="Genomic_DNA"/>
</dbReference>
<dbReference type="HOGENOM" id="CLU_3371655_0_0_6"/>
<dbReference type="AlphaFoldDB" id="F5Z6J8"/>
<organism evidence="1 2">
    <name type="scientific">Alteromonas naphthalenivorans</name>
    <dbReference type="NCBI Taxonomy" id="715451"/>
    <lineage>
        <taxon>Bacteria</taxon>
        <taxon>Pseudomonadati</taxon>
        <taxon>Pseudomonadota</taxon>
        <taxon>Gammaproteobacteria</taxon>
        <taxon>Alteromonadales</taxon>
        <taxon>Alteromonadaceae</taxon>
        <taxon>Alteromonas/Salinimonas group</taxon>
        <taxon>Alteromonas</taxon>
    </lineage>
</organism>
<protein>
    <submittedName>
        <fullName evidence="1">Uncharacterized protein</fullName>
    </submittedName>
</protein>
<keyword evidence="2" id="KW-1185">Reference proteome</keyword>
<name>F5Z6J8_ALTNA</name>